<keyword evidence="3" id="KW-0862">Zinc</keyword>
<dbReference type="Pfam" id="PF06839">
    <property type="entry name" value="Zn_ribbon_GRF"/>
    <property type="match status" value="1"/>
</dbReference>
<keyword evidence="1" id="KW-0479">Metal-binding</keyword>
<feature type="domain" description="GRF-type" evidence="5">
    <location>
        <begin position="21"/>
        <end position="63"/>
    </location>
</feature>
<evidence type="ECO:0000256" key="1">
    <source>
        <dbReference type="ARBA" id="ARBA00022723"/>
    </source>
</evidence>
<sequence>MASQSSTSSHRSSMRRGSLMCYCGDPPLLKGSRTKENPGRRFWGCPHYDTGKGCRFFTWADEEPSSQEDEIAKLRMKISNLKAN</sequence>
<comment type="caution">
    <text evidence="6">The sequence shown here is derived from an EMBL/GenBank/DDBJ whole genome shotgun (WGS) entry which is preliminary data.</text>
</comment>
<evidence type="ECO:0000256" key="3">
    <source>
        <dbReference type="ARBA" id="ARBA00022833"/>
    </source>
</evidence>
<dbReference type="Proteomes" id="UP001341840">
    <property type="component" value="Unassembled WGS sequence"/>
</dbReference>
<keyword evidence="2 4" id="KW-0863">Zinc-finger</keyword>
<dbReference type="EMBL" id="JASCZI010000007">
    <property type="protein sequence ID" value="MED6106294.1"/>
    <property type="molecule type" value="Genomic_DNA"/>
</dbReference>
<protein>
    <recommendedName>
        <fullName evidence="5">GRF-type domain-containing protein</fullName>
    </recommendedName>
</protein>
<reference evidence="6 7" key="1">
    <citation type="journal article" date="2023" name="Plants (Basel)">
        <title>Bridging the Gap: Combining Genomics and Transcriptomics Approaches to Understand Stylosanthes scabra, an Orphan Legume from the Brazilian Caatinga.</title>
        <authorList>
            <person name="Ferreira-Neto J.R.C."/>
            <person name="da Silva M.D."/>
            <person name="Binneck E."/>
            <person name="de Melo N.F."/>
            <person name="da Silva R.H."/>
            <person name="de Melo A.L.T.M."/>
            <person name="Pandolfi V."/>
            <person name="Bustamante F.O."/>
            <person name="Brasileiro-Vidal A.C."/>
            <person name="Benko-Iseppon A.M."/>
        </authorList>
    </citation>
    <scope>NUCLEOTIDE SEQUENCE [LARGE SCALE GENOMIC DNA]</scope>
    <source>
        <tissue evidence="6">Leaves</tissue>
    </source>
</reference>
<dbReference type="InterPro" id="IPR010666">
    <property type="entry name" value="Znf_GRF"/>
</dbReference>
<accession>A0ABU6Q4D0</accession>
<keyword evidence="7" id="KW-1185">Reference proteome</keyword>
<name>A0ABU6Q4D0_9FABA</name>
<proteinExistence type="predicted"/>
<organism evidence="6 7">
    <name type="scientific">Stylosanthes scabra</name>
    <dbReference type="NCBI Taxonomy" id="79078"/>
    <lineage>
        <taxon>Eukaryota</taxon>
        <taxon>Viridiplantae</taxon>
        <taxon>Streptophyta</taxon>
        <taxon>Embryophyta</taxon>
        <taxon>Tracheophyta</taxon>
        <taxon>Spermatophyta</taxon>
        <taxon>Magnoliopsida</taxon>
        <taxon>eudicotyledons</taxon>
        <taxon>Gunneridae</taxon>
        <taxon>Pentapetalae</taxon>
        <taxon>rosids</taxon>
        <taxon>fabids</taxon>
        <taxon>Fabales</taxon>
        <taxon>Fabaceae</taxon>
        <taxon>Papilionoideae</taxon>
        <taxon>50 kb inversion clade</taxon>
        <taxon>dalbergioids sensu lato</taxon>
        <taxon>Dalbergieae</taxon>
        <taxon>Pterocarpus clade</taxon>
        <taxon>Stylosanthes</taxon>
    </lineage>
</organism>
<dbReference type="PANTHER" id="PTHR33248">
    <property type="entry name" value="ZINC ION-BINDING PROTEIN"/>
    <property type="match status" value="1"/>
</dbReference>
<evidence type="ECO:0000256" key="4">
    <source>
        <dbReference type="PROSITE-ProRule" id="PRU01343"/>
    </source>
</evidence>
<gene>
    <name evidence="6" type="ORF">PIB30_003705</name>
</gene>
<evidence type="ECO:0000313" key="7">
    <source>
        <dbReference type="Proteomes" id="UP001341840"/>
    </source>
</evidence>
<dbReference type="PROSITE" id="PS51999">
    <property type="entry name" value="ZF_GRF"/>
    <property type="match status" value="1"/>
</dbReference>
<evidence type="ECO:0000256" key="2">
    <source>
        <dbReference type="ARBA" id="ARBA00022771"/>
    </source>
</evidence>
<evidence type="ECO:0000313" key="6">
    <source>
        <dbReference type="EMBL" id="MED6106294.1"/>
    </source>
</evidence>
<evidence type="ECO:0000259" key="5">
    <source>
        <dbReference type="PROSITE" id="PS51999"/>
    </source>
</evidence>